<accession>A0A9X5BGV9</accession>
<keyword evidence="1" id="KW-0175">Coiled coil</keyword>
<dbReference type="Pfam" id="PF07508">
    <property type="entry name" value="Recombinase"/>
    <property type="match status" value="1"/>
</dbReference>
<dbReference type="InterPro" id="IPR050639">
    <property type="entry name" value="SSR_resolvase"/>
</dbReference>
<dbReference type="PANTHER" id="PTHR30461">
    <property type="entry name" value="DNA-INVERTASE FROM LAMBDOID PROPHAGE"/>
    <property type="match status" value="1"/>
</dbReference>
<dbReference type="EMBL" id="QZDT01000021">
    <property type="protein sequence ID" value="NBJ93546.1"/>
    <property type="molecule type" value="Genomic_DNA"/>
</dbReference>
<dbReference type="InterPro" id="IPR011109">
    <property type="entry name" value="DNA_bind_recombinase_dom"/>
</dbReference>
<dbReference type="Gene3D" id="3.90.1750.20">
    <property type="entry name" value="Putative Large Serine Recombinase, Chain B, Domain 2"/>
    <property type="match status" value="1"/>
</dbReference>
<dbReference type="Pfam" id="PF00239">
    <property type="entry name" value="Resolvase"/>
    <property type="match status" value="1"/>
</dbReference>
<dbReference type="SMART" id="SM00857">
    <property type="entry name" value="Resolvase"/>
    <property type="match status" value="1"/>
</dbReference>
<dbReference type="OrthoDB" id="9784557at2"/>
<feature type="domain" description="Resolvase/invertase-type recombinase catalytic" evidence="3">
    <location>
        <begin position="11"/>
        <end position="162"/>
    </location>
</feature>
<feature type="domain" description="Recombinase" evidence="4">
    <location>
        <begin position="170"/>
        <end position="314"/>
    </location>
</feature>
<dbReference type="SUPFAM" id="SSF53041">
    <property type="entry name" value="Resolvase-like"/>
    <property type="match status" value="1"/>
</dbReference>
<proteinExistence type="predicted"/>
<dbReference type="PANTHER" id="PTHR30461:SF23">
    <property type="entry name" value="DNA RECOMBINASE-RELATED"/>
    <property type="match status" value="1"/>
</dbReference>
<dbReference type="GO" id="GO:0000150">
    <property type="term" value="F:DNA strand exchange activity"/>
    <property type="evidence" value="ECO:0007669"/>
    <property type="project" value="InterPro"/>
</dbReference>
<dbReference type="RefSeq" id="WP_160560621.1">
    <property type="nucleotide sequence ID" value="NZ_QZDT01000021.1"/>
</dbReference>
<evidence type="ECO:0000259" key="4">
    <source>
        <dbReference type="PROSITE" id="PS51737"/>
    </source>
</evidence>
<evidence type="ECO:0008006" key="7">
    <source>
        <dbReference type="Google" id="ProtNLM"/>
    </source>
</evidence>
<evidence type="ECO:0000313" key="6">
    <source>
        <dbReference type="Proteomes" id="UP001154420"/>
    </source>
</evidence>
<dbReference type="PROSITE" id="PS51736">
    <property type="entry name" value="RECOMBINASES_3"/>
    <property type="match status" value="1"/>
</dbReference>
<feature type="coiled-coil region" evidence="1">
    <location>
        <begin position="444"/>
        <end position="471"/>
    </location>
</feature>
<dbReference type="Pfam" id="PF13408">
    <property type="entry name" value="Zn_ribbon_recom"/>
    <property type="match status" value="1"/>
</dbReference>
<keyword evidence="6" id="KW-1185">Reference proteome</keyword>
<dbReference type="Proteomes" id="UP001154420">
    <property type="component" value="Unassembled WGS sequence"/>
</dbReference>
<dbReference type="InterPro" id="IPR025827">
    <property type="entry name" value="Zn_ribbon_recom_dom"/>
</dbReference>
<organism evidence="5 6">
    <name type="scientific">Parablautia muri</name>
    <dbReference type="NCBI Taxonomy" id="2320879"/>
    <lineage>
        <taxon>Bacteria</taxon>
        <taxon>Bacillati</taxon>
        <taxon>Bacillota</taxon>
        <taxon>Clostridia</taxon>
        <taxon>Lachnospirales</taxon>
        <taxon>Lachnospiraceae</taxon>
        <taxon>Parablautia</taxon>
    </lineage>
</organism>
<sequence length="571" mass="66498">MNTNLNIDIYDADVYLRLSKEDGDKEESDSITNQKELILEYLKSKPEIKIHEIRVDDGYSGVNFERPAFRQMLEDIKTGKVNCVVTKDLSRFGRNHIEVGKYIEKIFPYLGVRFIAINDNYDSVTNDVHNIIIPFKNLLNDAYCRDISIKIRSNLEVKRKRGDFVGPFAPYGYQKSEKDRHKLEIDEGAAEVVRSIFRMYLQGRNAYKIAEKLNKKNILTPMDYKKENGSAFYTGFKKKLKSQWTHMQVLRILENPVYIGTLVQGKETTPNYKVKKKIKRDQSGWSRMDNTHEALIPLVDFQNVQEQLKMDTRTGIAKEKIYYLSGIVKCGDCGANMVRKTVPSGKRKFIYEVCGNHKGNKNICSPHCINAAALEECVLKLLNHQIENITDLGRILDKLEDVGNKQGEVERRNRQITKKKEEIRKYNHLRLDLYEDYKDGLITKEEYLELKEIYEKRTQAAEQALGEMEVEMAFLADEEKNAWGWIKEFEQNGYLECLSRETVIFLIGQILVYEKKEGERYPRIEIHFKYADEFQASLNLPEKSHEETFLRHTASPSANHGEKEETYGKDE</sequence>
<dbReference type="Gene3D" id="3.40.50.1390">
    <property type="entry name" value="Resolvase, N-terminal catalytic domain"/>
    <property type="match status" value="1"/>
</dbReference>
<evidence type="ECO:0000259" key="3">
    <source>
        <dbReference type="PROSITE" id="PS51736"/>
    </source>
</evidence>
<dbReference type="GO" id="GO:0003677">
    <property type="term" value="F:DNA binding"/>
    <property type="evidence" value="ECO:0007669"/>
    <property type="project" value="InterPro"/>
</dbReference>
<dbReference type="InterPro" id="IPR036162">
    <property type="entry name" value="Resolvase-like_N_sf"/>
</dbReference>
<dbReference type="AlphaFoldDB" id="A0A9X5BGV9"/>
<dbReference type="InterPro" id="IPR006119">
    <property type="entry name" value="Resolv_N"/>
</dbReference>
<evidence type="ECO:0000313" key="5">
    <source>
        <dbReference type="EMBL" id="NBJ93546.1"/>
    </source>
</evidence>
<evidence type="ECO:0000256" key="1">
    <source>
        <dbReference type="SAM" id="Coils"/>
    </source>
</evidence>
<dbReference type="PROSITE" id="PS51737">
    <property type="entry name" value="RECOMBINASE_DNA_BIND"/>
    <property type="match status" value="1"/>
</dbReference>
<name>A0A9X5BGV9_9FIRM</name>
<reference evidence="5" key="1">
    <citation type="submission" date="2018-09" db="EMBL/GenBank/DDBJ databases">
        <title>Murine metabolic-syndrome-specific gut microbial biobank.</title>
        <authorList>
            <person name="Liu C."/>
        </authorList>
    </citation>
    <scope>NUCLEOTIDE SEQUENCE</scope>
    <source>
        <strain evidence="5">D42-62</strain>
    </source>
</reference>
<evidence type="ECO:0000256" key="2">
    <source>
        <dbReference type="SAM" id="MobiDB-lite"/>
    </source>
</evidence>
<protein>
    <recommendedName>
        <fullName evidence="7">Recombinase</fullName>
    </recommendedName>
</protein>
<gene>
    <name evidence="5" type="ORF">D5281_13305</name>
</gene>
<feature type="region of interest" description="Disordered" evidence="2">
    <location>
        <begin position="545"/>
        <end position="571"/>
    </location>
</feature>
<feature type="compositionally biased region" description="Basic and acidic residues" evidence="2">
    <location>
        <begin position="560"/>
        <end position="571"/>
    </location>
</feature>
<comment type="caution">
    <text evidence="5">The sequence shown here is derived from an EMBL/GenBank/DDBJ whole genome shotgun (WGS) entry which is preliminary data.</text>
</comment>
<dbReference type="InterPro" id="IPR038109">
    <property type="entry name" value="DNA_bind_recomb_sf"/>
</dbReference>